<evidence type="ECO:0000256" key="1">
    <source>
        <dbReference type="SAM" id="MobiDB-lite"/>
    </source>
</evidence>
<gene>
    <name evidence="2" type="ORF">TNCV_3877001</name>
</gene>
<protein>
    <submittedName>
        <fullName evidence="2">Uncharacterized protein</fullName>
    </submittedName>
</protein>
<feature type="compositionally biased region" description="Basic and acidic residues" evidence="1">
    <location>
        <begin position="80"/>
        <end position="97"/>
    </location>
</feature>
<evidence type="ECO:0000313" key="2">
    <source>
        <dbReference type="EMBL" id="GFY19012.1"/>
    </source>
</evidence>
<comment type="caution">
    <text evidence="2">The sequence shown here is derived from an EMBL/GenBank/DDBJ whole genome shotgun (WGS) entry which is preliminary data.</text>
</comment>
<dbReference type="AlphaFoldDB" id="A0A8X6VHN3"/>
<feature type="region of interest" description="Disordered" evidence="1">
    <location>
        <begin position="59"/>
        <end position="97"/>
    </location>
</feature>
<keyword evidence="3" id="KW-1185">Reference proteome</keyword>
<dbReference type="EMBL" id="BMAU01021350">
    <property type="protein sequence ID" value="GFY19012.1"/>
    <property type="molecule type" value="Genomic_DNA"/>
</dbReference>
<sequence>MQEKEYFRLKIRHLYAQDILGTVGDRNMSCQDLESVIYSTPFILSRSLAFIPNVTGAQRRQMNEQSESNSSLATNGTTIHRADRGLQDKKDNFLELS</sequence>
<evidence type="ECO:0000313" key="3">
    <source>
        <dbReference type="Proteomes" id="UP000887159"/>
    </source>
</evidence>
<dbReference type="Proteomes" id="UP000887159">
    <property type="component" value="Unassembled WGS sequence"/>
</dbReference>
<proteinExistence type="predicted"/>
<accession>A0A8X6VHN3</accession>
<feature type="compositionally biased region" description="Polar residues" evidence="1">
    <location>
        <begin position="59"/>
        <end position="78"/>
    </location>
</feature>
<organism evidence="2 3">
    <name type="scientific">Trichonephila clavipes</name>
    <name type="common">Golden silk orbweaver</name>
    <name type="synonym">Nephila clavipes</name>
    <dbReference type="NCBI Taxonomy" id="2585209"/>
    <lineage>
        <taxon>Eukaryota</taxon>
        <taxon>Metazoa</taxon>
        <taxon>Ecdysozoa</taxon>
        <taxon>Arthropoda</taxon>
        <taxon>Chelicerata</taxon>
        <taxon>Arachnida</taxon>
        <taxon>Araneae</taxon>
        <taxon>Araneomorphae</taxon>
        <taxon>Entelegynae</taxon>
        <taxon>Araneoidea</taxon>
        <taxon>Nephilidae</taxon>
        <taxon>Trichonephila</taxon>
    </lineage>
</organism>
<name>A0A8X6VHN3_TRICX</name>
<reference evidence="2" key="1">
    <citation type="submission" date="2020-08" db="EMBL/GenBank/DDBJ databases">
        <title>Multicomponent nature underlies the extraordinary mechanical properties of spider dragline silk.</title>
        <authorList>
            <person name="Kono N."/>
            <person name="Nakamura H."/>
            <person name="Mori M."/>
            <person name="Yoshida Y."/>
            <person name="Ohtoshi R."/>
            <person name="Malay A.D."/>
            <person name="Moran D.A.P."/>
            <person name="Tomita M."/>
            <person name="Numata K."/>
            <person name="Arakawa K."/>
        </authorList>
    </citation>
    <scope>NUCLEOTIDE SEQUENCE</scope>
</reference>